<dbReference type="FunFam" id="3.40.50.10140:FF:000022">
    <property type="entry name" value="Myd88"/>
    <property type="match status" value="1"/>
</dbReference>
<dbReference type="GO" id="GO:0045087">
    <property type="term" value="P:innate immune response"/>
    <property type="evidence" value="ECO:0007669"/>
    <property type="project" value="TreeGrafter"/>
</dbReference>
<evidence type="ECO:0000256" key="4">
    <source>
        <dbReference type="SAM" id="MobiDB-lite"/>
    </source>
</evidence>
<dbReference type="InterPro" id="IPR011029">
    <property type="entry name" value="DEATH-like_dom_sf"/>
</dbReference>
<dbReference type="InterPro" id="IPR017281">
    <property type="entry name" value="Myelin_different_resp_MyD88"/>
</dbReference>
<dbReference type="GO" id="GO:0002755">
    <property type="term" value="P:MyD88-dependent toll-like receptor signaling pathway"/>
    <property type="evidence" value="ECO:0007669"/>
    <property type="project" value="InterPro"/>
</dbReference>
<comment type="caution">
    <text evidence="7">The sequence shown here is derived from an EMBL/GenBank/DDBJ whole genome shotgun (WGS) entry which is preliminary data.</text>
</comment>
<dbReference type="PROSITE" id="PS50104">
    <property type="entry name" value="TIR"/>
    <property type="match status" value="1"/>
</dbReference>
<evidence type="ECO:0000256" key="1">
    <source>
        <dbReference type="ARBA" id="ARBA00004496"/>
    </source>
</evidence>
<dbReference type="PROSITE" id="PS50017">
    <property type="entry name" value="DEATH_DOMAIN"/>
    <property type="match status" value="1"/>
</dbReference>
<comment type="subcellular location">
    <subcellularLocation>
        <location evidence="1">Cytoplasm</location>
    </subcellularLocation>
</comment>
<name>A0AAW2IH02_9NEOP</name>
<keyword evidence="2" id="KW-0963">Cytoplasm</keyword>
<dbReference type="PANTHER" id="PTHR15079:SF3">
    <property type="entry name" value="MYELOID DIFFERENTIATION PRIMARY RESPONSE PROTEIN MYD88"/>
    <property type="match status" value="1"/>
</dbReference>
<gene>
    <name evidence="7" type="ORF">PYX00_002193</name>
</gene>
<dbReference type="GO" id="GO:0005737">
    <property type="term" value="C:cytoplasm"/>
    <property type="evidence" value="ECO:0007669"/>
    <property type="project" value="UniProtKB-SubCell"/>
</dbReference>
<dbReference type="Gene3D" id="1.10.533.10">
    <property type="entry name" value="Death Domain, Fas"/>
    <property type="match status" value="1"/>
</dbReference>
<evidence type="ECO:0000259" key="6">
    <source>
        <dbReference type="PROSITE" id="PS50104"/>
    </source>
</evidence>
<dbReference type="GO" id="GO:0070976">
    <property type="term" value="F:TIR domain binding"/>
    <property type="evidence" value="ECO:0007669"/>
    <property type="project" value="InterPro"/>
</dbReference>
<dbReference type="Gene3D" id="3.40.50.10140">
    <property type="entry name" value="Toll/interleukin-1 receptor homology (TIR) domain"/>
    <property type="match status" value="1"/>
</dbReference>
<dbReference type="SMART" id="SM00255">
    <property type="entry name" value="TIR"/>
    <property type="match status" value="1"/>
</dbReference>
<dbReference type="GO" id="GO:0050830">
    <property type="term" value="P:defense response to Gram-positive bacterium"/>
    <property type="evidence" value="ECO:0007669"/>
    <property type="project" value="TreeGrafter"/>
</dbReference>
<dbReference type="AlphaFoldDB" id="A0AAW2IH02"/>
<feature type="region of interest" description="Disordered" evidence="4">
    <location>
        <begin position="355"/>
        <end position="415"/>
    </location>
</feature>
<accession>A0AAW2IH02</accession>
<dbReference type="GO" id="GO:0005886">
    <property type="term" value="C:plasma membrane"/>
    <property type="evidence" value="ECO:0007669"/>
    <property type="project" value="TreeGrafter"/>
</dbReference>
<dbReference type="GO" id="GO:0043123">
    <property type="term" value="P:positive regulation of canonical NF-kappaB signal transduction"/>
    <property type="evidence" value="ECO:0007669"/>
    <property type="project" value="InterPro"/>
</dbReference>
<feature type="compositionally biased region" description="Basic and acidic residues" evidence="4">
    <location>
        <begin position="377"/>
        <end position="397"/>
    </location>
</feature>
<feature type="compositionally biased region" description="Basic residues" evidence="4">
    <location>
        <begin position="398"/>
        <end position="407"/>
    </location>
</feature>
<dbReference type="EMBL" id="JARGDH010000001">
    <property type="protein sequence ID" value="KAL0281098.1"/>
    <property type="molecule type" value="Genomic_DNA"/>
</dbReference>
<dbReference type="GO" id="GO:0034142">
    <property type="term" value="P:toll-like receptor 4 signaling pathway"/>
    <property type="evidence" value="ECO:0007669"/>
    <property type="project" value="TreeGrafter"/>
</dbReference>
<evidence type="ECO:0000313" key="7">
    <source>
        <dbReference type="EMBL" id="KAL0281098.1"/>
    </source>
</evidence>
<feature type="domain" description="TIR" evidence="6">
    <location>
        <begin position="151"/>
        <end position="283"/>
    </location>
</feature>
<dbReference type="SUPFAM" id="SSF52200">
    <property type="entry name" value="Toll/Interleukin receptor TIR domain"/>
    <property type="match status" value="1"/>
</dbReference>
<feature type="compositionally biased region" description="Basic and acidic residues" evidence="4">
    <location>
        <begin position="313"/>
        <end position="329"/>
    </location>
</feature>
<keyword evidence="3" id="KW-0395">Inflammatory response</keyword>
<feature type="domain" description="Death" evidence="5">
    <location>
        <begin position="45"/>
        <end position="106"/>
    </location>
</feature>
<evidence type="ECO:0000256" key="3">
    <source>
        <dbReference type="ARBA" id="ARBA00023198"/>
    </source>
</evidence>
<dbReference type="GO" id="GO:0035325">
    <property type="term" value="F:Toll-like receptor binding"/>
    <property type="evidence" value="ECO:0007669"/>
    <property type="project" value="TreeGrafter"/>
</dbReference>
<reference evidence="7" key="1">
    <citation type="journal article" date="2024" name="Gigascience">
        <title>Chromosome-level genome of the poultry shaft louse Menopon gallinae provides insight into the host-switching and adaptive evolution of parasitic lice.</title>
        <authorList>
            <person name="Xu Y."/>
            <person name="Ma L."/>
            <person name="Liu S."/>
            <person name="Liang Y."/>
            <person name="Liu Q."/>
            <person name="He Z."/>
            <person name="Tian L."/>
            <person name="Duan Y."/>
            <person name="Cai W."/>
            <person name="Li H."/>
            <person name="Song F."/>
        </authorList>
    </citation>
    <scope>NUCLEOTIDE SEQUENCE</scope>
    <source>
        <strain evidence="7">Cailab_2023a</strain>
    </source>
</reference>
<proteinExistence type="predicted"/>
<evidence type="ECO:0000259" key="5">
    <source>
        <dbReference type="PROSITE" id="PS50017"/>
    </source>
</evidence>
<sequence length="415" mass="47521">MAKIDHDLDLSEIPLSALKQSTLVTLSASLNHYKIIPTNNGLPRDWRGLAQLMGFNGVETHQISVKPDCFLTLINQWGEKGNVALLQEYLSLIDRYDVLDDTQEAIVRDGLEYKDRLNKINTSTKNICIDADKEILTVDDVGRLEKGLGPQIYDAYVLYAEEDADFASEIIKIMENKYNFKLCVRDRDLIGGVQFEHDAITKLIAERCRRLVVVVSSNFLKSKANKFFVTFAQALGIDIRERKVIPILYEHCEIPPELSYYFLLDYNRAGKLWNFWDKLRDSIQAPDVGQSHSAAVPTSVRPKNHLWISRTHFEEQKESEEAAPKEKHSQIPAAEIKTKKGNIYKMIKNGFNKVKKKAGGQETTDKTVPNEEVPYENFDHSSSFEKEHEESEPSEKGRKAKKKWYKKKPVETLLS</sequence>
<dbReference type="Pfam" id="PF01582">
    <property type="entry name" value="TIR"/>
    <property type="match status" value="1"/>
</dbReference>
<organism evidence="7">
    <name type="scientific">Menopon gallinae</name>
    <name type="common">poultry shaft louse</name>
    <dbReference type="NCBI Taxonomy" id="328185"/>
    <lineage>
        <taxon>Eukaryota</taxon>
        <taxon>Metazoa</taxon>
        <taxon>Ecdysozoa</taxon>
        <taxon>Arthropoda</taxon>
        <taxon>Hexapoda</taxon>
        <taxon>Insecta</taxon>
        <taxon>Pterygota</taxon>
        <taxon>Neoptera</taxon>
        <taxon>Paraneoptera</taxon>
        <taxon>Psocodea</taxon>
        <taxon>Troctomorpha</taxon>
        <taxon>Phthiraptera</taxon>
        <taxon>Amblycera</taxon>
        <taxon>Menoponidae</taxon>
        <taxon>Menopon</taxon>
    </lineage>
</organism>
<evidence type="ECO:0000256" key="2">
    <source>
        <dbReference type="ARBA" id="ARBA00022490"/>
    </source>
</evidence>
<dbReference type="GO" id="GO:0008063">
    <property type="term" value="P:Toll signaling pathway"/>
    <property type="evidence" value="ECO:0007669"/>
    <property type="project" value="TreeGrafter"/>
</dbReference>
<dbReference type="InterPro" id="IPR000157">
    <property type="entry name" value="TIR_dom"/>
</dbReference>
<dbReference type="InterPro" id="IPR035897">
    <property type="entry name" value="Toll_tir_struct_dom_sf"/>
</dbReference>
<dbReference type="InterPro" id="IPR000488">
    <property type="entry name" value="Death_dom"/>
</dbReference>
<feature type="region of interest" description="Disordered" evidence="4">
    <location>
        <begin position="313"/>
        <end position="332"/>
    </location>
</feature>
<dbReference type="PANTHER" id="PTHR15079">
    <property type="entry name" value="MYD88"/>
    <property type="match status" value="1"/>
</dbReference>
<protein>
    <recommendedName>
        <fullName evidence="8">Myeloid differentiation primary response protein MyD88</fullName>
    </recommendedName>
</protein>
<dbReference type="SUPFAM" id="SSF47986">
    <property type="entry name" value="DEATH domain"/>
    <property type="match status" value="1"/>
</dbReference>
<evidence type="ECO:0008006" key="8">
    <source>
        <dbReference type="Google" id="ProtNLM"/>
    </source>
</evidence>